<dbReference type="Gene3D" id="3.30.1310.10">
    <property type="entry name" value="Nucleoid-associated protein YbaB-like domain"/>
    <property type="match status" value="1"/>
</dbReference>
<dbReference type="STRING" id="1802214.A2908_04210"/>
<dbReference type="InterPro" id="IPR004401">
    <property type="entry name" value="YbaB/EbfC"/>
</dbReference>
<proteinExistence type="predicted"/>
<evidence type="ECO:0000313" key="2">
    <source>
        <dbReference type="Proteomes" id="UP000176774"/>
    </source>
</evidence>
<evidence type="ECO:0008006" key="3">
    <source>
        <dbReference type="Google" id="ProtNLM"/>
    </source>
</evidence>
<dbReference type="AlphaFoldDB" id="A0A1G2IFA6"/>
<organism evidence="1 2">
    <name type="scientific">Candidatus Staskawiczbacteria bacterium RIFCSPLOWO2_01_FULL_38_12b</name>
    <dbReference type="NCBI Taxonomy" id="1802214"/>
    <lineage>
        <taxon>Bacteria</taxon>
        <taxon>Candidatus Staskawicziibacteriota</taxon>
    </lineage>
</organism>
<dbReference type="GO" id="GO:0003677">
    <property type="term" value="F:DNA binding"/>
    <property type="evidence" value="ECO:0007669"/>
    <property type="project" value="InterPro"/>
</dbReference>
<dbReference type="InterPro" id="IPR036894">
    <property type="entry name" value="YbaB-like_sf"/>
</dbReference>
<gene>
    <name evidence="1" type="ORF">A2908_04210</name>
</gene>
<dbReference type="SUPFAM" id="SSF82607">
    <property type="entry name" value="YbaB-like"/>
    <property type="match status" value="1"/>
</dbReference>
<protein>
    <recommendedName>
        <fullName evidence="3">Nucleoid-associated protein, YbaB/EbfC family</fullName>
    </recommendedName>
</protein>
<comment type="caution">
    <text evidence="1">The sequence shown here is derived from an EMBL/GenBank/DDBJ whole genome shotgun (WGS) entry which is preliminary data.</text>
</comment>
<dbReference type="Pfam" id="PF02575">
    <property type="entry name" value="YbaB_DNA_bd"/>
    <property type="match status" value="1"/>
</dbReference>
<evidence type="ECO:0000313" key="1">
    <source>
        <dbReference type="EMBL" id="OGZ73449.1"/>
    </source>
</evidence>
<dbReference type="Proteomes" id="UP000176774">
    <property type="component" value="Unassembled WGS sequence"/>
</dbReference>
<name>A0A1G2IFA6_9BACT</name>
<accession>A0A1G2IFA6</accession>
<sequence>MFCILCSVSIFNKLKIAMFDNIKKLHELKKMQDSFKKERLVFEDRGVSVTINGAFEIEEIKLNPELEIQDQQEALKHCLNKAREEIQKTLAQKMMQSGFGI</sequence>
<dbReference type="EMBL" id="MHPA01000012">
    <property type="protein sequence ID" value="OGZ73449.1"/>
    <property type="molecule type" value="Genomic_DNA"/>
</dbReference>
<reference evidence="1 2" key="1">
    <citation type="journal article" date="2016" name="Nat. Commun.">
        <title>Thousands of microbial genomes shed light on interconnected biogeochemical processes in an aquifer system.</title>
        <authorList>
            <person name="Anantharaman K."/>
            <person name="Brown C.T."/>
            <person name="Hug L.A."/>
            <person name="Sharon I."/>
            <person name="Castelle C.J."/>
            <person name="Probst A.J."/>
            <person name="Thomas B.C."/>
            <person name="Singh A."/>
            <person name="Wilkins M.J."/>
            <person name="Karaoz U."/>
            <person name="Brodie E.L."/>
            <person name="Williams K.H."/>
            <person name="Hubbard S.S."/>
            <person name="Banfield J.F."/>
        </authorList>
    </citation>
    <scope>NUCLEOTIDE SEQUENCE [LARGE SCALE GENOMIC DNA]</scope>
</reference>